<protein>
    <submittedName>
        <fullName evidence="2">Uncharacterized protein</fullName>
    </submittedName>
</protein>
<keyword evidence="3" id="KW-1185">Reference proteome</keyword>
<dbReference type="AlphaFoldDB" id="A0A923MG88"/>
<organism evidence="2 3">
    <name type="scientific">Ramlibacter albus</name>
    <dbReference type="NCBI Taxonomy" id="2079448"/>
    <lineage>
        <taxon>Bacteria</taxon>
        <taxon>Pseudomonadati</taxon>
        <taxon>Pseudomonadota</taxon>
        <taxon>Betaproteobacteria</taxon>
        <taxon>Burkholderiales</taxon>
        <taxon>Comamonadaceae</taxon>
        <taxon>Ramlibacter</taxon>
    </lineage>
</organism>
<evidence type="ECO:0000313" key="3">
    <source>
        <dbReference type="Proteomes" id="UP000596827"/>
    </source>
</evidence>
<evidence type="ECO:0000313" key="2">
    <source>
        <dbReference type="EMBL" id="MBC5768689.1"/>
    </source>
</evidence>
<proteinExistence type="predicted"/>
<gene>
    <name evidence="2" type="ORF">H8R02_29780</name>
</gene>
<dbReference type="RefSeq" id="WP_187085619.1">
    <property type="nucleotide sequence ID" value="NZ_JACORU010000022.1"/>
</dbReference>
<dbReference type="Proteomes" id="UP000596827">
    <property type="component" value="Unassembled WGS sequence"/>
</dbReference>
<reference evidence="2" key="1">
    <citation type="submission" date="2020-08" db="EMBL/GenBank/DDBJ databases">
        <title>Ramlibacter sp. GTP1 16S ribosomal RNA gene genome sequencing and assembly.</title>
        <authorList>
            <person name="Kang M."/>
        </authorList>
    </citation>
    <scope>NUCLEOTIDE SEQUENCE</scope>
    <source>
        <strain evidence="2">GTP1</strain>
    </source>
</reference>
<sequence length="168" mass="18002">MSDEPRILKIADCPSLSGRTSITYHVGVRGKDDICFRIWATSGKGVFSREWVCASEIQKVLGQNSVLAAPTLLPVFKVGRSVNTAGYLLAVLRNEGLVALTADQPHKYERTQSETFVKELAALIKSGTTLDPNADAPEPQSTRKKGRGKAAAAPWDNGPAPSPSDPAE</sequence>
<comment type="caution">
    <text evidence="2">The sequence shown here is derived from an EMBL/GenBank/DDBJ whole genome shotgun (WGS) entry which is preliminary data.</text>
</comment>
<feature type="region of interest" description="Disordered" evidence="1">
    <location>
        <begin position="128"/>
        <end position="168"/>
    </location>
</feature>
<name>A0A923MG88_9BURK</name>
<accession>A0A923MG88</accession>
<dbReference type="EMBL" id="JACORU010000022">
    <property type="protein sequence ID" value="MBC5768689.1"/>
    <property type="molecule type" value="Genomic_DNA"/>
</dbReference>
<evidence type="ECO:0000256" key="1">
    <source>
        <dbReference type="SAM" id="MobiDB-lite"/>
    </source>
</evidence>